<feature type="transmembrane region" description="Helical" evidence="2">
    <location>
        <begin position="106"/>
        <end position="124"/>
    </location>
</feature>
<feature type="compositionally biased region" description="Basic and acidic residues" evidence="1">
    <location>
        <begin position="569"/>
        <end position="582"/>
    </location>
</feature>
<feature type="transmembrane region" description="Helical" evidence="2">
    <location>
        <begin position="82"/>
        <end position="100"/>
    </location>
</feature>
<sequence>MYSSSRRKKRLPPGANKNNNQTAISIDTSPQPPEYTRRDGSHEGNDELDITQSSLETKESGSRETQSYLDDMNPLKIHRLDLIVTIGLYYTSLIINSITLSSNSSSFFEFLFNLLFGSFALNQWKFGQLDLIGKITGLVLSLQSFIFLIAVGIYVFSKFSGSVKHSKGRGEGPEKTGKIHYGGPFQIVYLFKNFFSSNDSHDTYYDSLKKFDAQLSQFIGLLGYFLIIFAAIFAGSNEVTEIGASNAVAKSAYKAIIAAVILLAILNIVQWVIDIWRIGSDEIIIYEIIRNNSCCGGNKISKNSVGILDRNMPFASIPKAPLIKSTVSVAMTGSPTVVKTSTGITASPTASRSISPSKPSSRNSSPASSRPSSLANLSASSLSRSLQPSTVSTASPSQSRSALASEPPTTSSRTHYDLSPSRPLVVYPTETATYYSAPSAGIVERHELTQEVIYGGNNFDGQNLGTGNVGESTYDSNFEVQGLTRESGGDSAERQEYTHDSGGFDRQELVYGGDVDEGRPSSGSDVVERRELNTTTESQRLLPQRTSTIQRQSGLRRSTSSNRARRSRRNDSEESLERGRPR</sequence>
<reference evidence="3" key="1">
    <citation type="submission" date="2021-06" db="EMBL/GenBank/DDBJ databases">
        <authorList>
            <person name="Kallberg Y."/>
            <person name="Tangrot J."/>
            <person name="Rosling A."/>
        </authorList>
    </citation>
    <scope>NUCLEOTIDE SEQUENCE</scope>
    <source>
        <strain evidence="3">CL551</strain>
    </source>
</reference>
<dbReference type="Proteomes" id="UP000789342">
    <property type="component" value="Unassembled WGS sequence"/>
</dbReference>
<feature type="compositionally biased region" description="Polar residues" evidence="1">
    <location>
        <begin position="387"/>
        <end position="413"/>
    </location>
</feature>
<proteinExistence type="predicted"/>
<gene>
    <name evidence="3" type="ORF">AMORRO_LOCUS1572</name>
</gene>
<feature type="transmembrane region" description="Helical" evidence="2">
    <location>
        <begin position="136"/>
        <end position="156"/>
    </location>
</feature>
<name>A0A9N8VW24_9GLOM</name>
<feature type="compositionally biased region" description="Low complexity" evidence="1">
    <location>
        <begin position="350"/>
        <end position="386"/>
    </location>
</feature>
<keyword evidence="2" id="KW-1133">Transmembrane helix</keyword>
<keyword evidence="4" id="KW-1185">Reference proteome</keyword>
<evidence type="ECO:0000313" key="4">
    <source>
        <dbReference type="Proteomes" id="UP000789342"/>
    </source>
</evidence>
<feature type="compositionally biased region" description="Polar residues" evidence="1">
    <location>
        <begin position="533"/>
        <end position="555"/>
    </location>
</feature>
<accession>A0A9N8VW24</accession>
<feature type="transmembrane region" description="Helical" evidence="2">
    <location>
        <begin position="255"/>
        <end position="273"/>
    </location>
</feature>
<feature type="compositionally biased region" description="Basic and acidic residues" evidence="1">
    <location>
        <begin position="487"/>
        <end position="508"/>
    </location>
</feature>
<feature type="region of interest" description="Disordered" evidence="1">
    <location>
        <begin position="338"/>
        <end position="421"/>
    </location>
</feature>
<keyword evidence="2" id="KW-0812">Transmembrane</keyword>
<comment type="caution">
    <text evidence="3">The sequence shown here is derived from an EMBL/GenBank/DDBJ whole genome shotgun (WGS) entry which is preliminary data.</text>
</comment>
<organism evidence="3 4">
    <name type="scientific">Acaulospora morrowiae</name>
    <dbReference type="NCBI Taxonomy" id="94023"/>
    <lineage>
        <taxon>Eukaryota</taxon>
        <taxon>Fungi</taxon>
        <taxon>Fungi incertae sedis</taxon>
        <taxon>Mucoromycota</taxon>
        <taxon>Glomeromycotina</taxon>
        <taxon>Glomeromycetes</taxon>
        <taxon>Diversisporales</taxon>
        <taxon>Acaulosporaceae</taxon>
        <taxon>Acaulospora</taxon>
    </lineage>
</organism>
<dbReference type="OrthoDB" id="2408120at2759"/>
<feature type="compositionally biased region" description="Basic residues" evidence="1">
    <location>
        <begin position="1"/>
        <end position="11"/>
    </location>
</feature>
<dbReference type="EMBL" id="CAJVPV010000597">
    <property type="protein sequence ID" value="CAG8464719.1"/>
    <property type="molecule type" value="Genomic_DNA"/>
</dbReference>
<feature type="compositionally biased region" description="Basic and acidic residues" evidence="1">
    <location>
        <begin position="35"/>
        <end position="45"/>
    </location>
</feature>
<keyword evidence="2" id="KW-0472">Membrane</keyword>
<feature type="region of interest" description="Disordered" evidence="1">
    <location>
        <begin position="1"/>
        <end position="66"/>
    </location>
</feature>
<feature type="region of interest" description="Disordered" evidence="1">
    <location>
        <begin position="483"/>
        <end position="582"/>
    </location>
</feature>
<evidence type="ECO:0000256" key="2">
    <source>
        <dbReference type="SAM" id="Phobius"/>
    </source>
</evidence>
<feature type="transmembrane region" description="Helical" evidence="2">
    <location>
        <begin position="215"/>
        <end position="234"/>
    </location>
</feature>
<dbReference type="AlphaFoldDB" id="A0A9N8VW24"/>
<evidence type="ECO:0000313" key="3">
    <source>
        <dbReference type="EMBL" id="CAG8464719.1"/>
    </source>
</evidence>
<feature type="compositionally biased region" description="Polar residues" evidence="1">
    <location>
        <begin position="338"/>
        <end position="349"/>
    </location>
</feature>
<protein>
    <submittedName>
        <fullName evidence="3">6574_t:CDS:1</fullName>
    </submittedName>
</protein>
<evidence type="ECO:0000256" key="1">
    <source>
        <dbReference type="SAM" id="MobiDB-lite"/>
    </source>
</evidence>
<feature type="compositionally biased region" description="Polar residues" evidence="1">
    <location>
        <begin position="16"/>
        <end position="29"/>
    </location>
</feature>